<dbReference type="PANTHER" id="PTHR24113:SF12">
    <property type="entry name" value="RAN GTPASE-ACTIVATING PROTEIN 1"/>
    <property type="match status" value="1"/>
</dbReference>
<dbReference type="InterPro" id="IPR027038">
    <property type="entry name" value="RanGap"/>
</dbReference>
<name>A0A6M5YL45_9BACT</name>
<dbReference type="GO" id="GO:0006913">
    <property type="term" value="P:nucleocytoplasmic transport"/>
    <property type="evidence" value="ECO:0007669"/>
    <property type="project" value="TreeGrafter"/>
</dbReference>
<keyword evidence="3" id="KW-0677">Repeat</keyword>
<dbReference type="GO" id="GO:0048471">
    <property type="term" value="C:perinuclear region of cytoplasm"/>
    <property type="evidence" value="ECO:0007669"/>
    <property type="project" value="TreeGrafter"/>
</dbReference>
<keyword evidence="5" id="KW-1185">Reference proteome</keyword>
<dbReference type="GO" id="GO:0005096">
    <property type="term" value="F:GTPase activator activity"/>
    <property type="evidence" value="ECO:0007669"/>
    <property type="project" value="UniProtKB-KW"/>
</dbReference>
<evidence type="ECO:0000313" key="4">
    <source>
        <dbReference type="EMBL" id="QJW94013.1"/>
    </source>
</evidence>
<dbReference type="GO" id="GO:0005829">
    <property type="term" value="C:cytosol"/>
    <property type="evidence" value="ECO:0007669"/>
    <property type="project" value="TreeGrafter"/>
</dbReference>
<dbReference type="Proteomes" id="UP000503447">
    <property type="component" value="Chromosome"/>
</dbReference>
<evidence type="ECO:0000256" key="1">
    <source>
        <dbReference type="ARBA" id="ARBA00022468"/>
    </source>
</evidence>
<dbReference type="GO" id="GO:0031267">
    <property type="term" value="F:small GTPase binding"/>
    <property type="evidence" value="ECO:0007669"/>
    <property type="project" value="TreeGrafter"/>
</dbReference>
<evidence type="ECO:0008006" key="6">
    <source>
        <dbReference type="Google" id="ProtNLM"/>
    </source>
</evidence>
<sequence>MSDENALLAAIAANPHEDTPRLMYADWLQENGRPVRAEFIRVQIEIARIDHLPRQALNQYVDLFQRNQELIDDHRGELLGPLAVLPAETQIEFRRGFPEFIELPVRSFLTHSERIAGQRPLPRVGVTGVADRWLAFLMNPHTDCVTQLSGYSNHPEDLAPEYSVSEEDLIDGVERMTRLESLDLEGCAVSDLHCDLAFNFSVPSLRSLDLSNNLITDQGVTDLIRTTLPGHLRRLILGGNDITDAGAIALAEGWPTGAADRLEHLNLRFTNIGQVGQAALLRRFGGRVDLF</sequence>
<dbReference type="InterPro" id="IPR032675">
    <property type="entry name" value="LRR_dom_sf"/>
</dbReference>
<evidence type="ECO:0000256" key="2">
    <source>
        <dbReference type="ARBA" id="ARBA00022614"/>
    </source>
</evidence>
<dbReference type="PROSITE" id="PS51450">
    <property type="entry name" value="LRR"/>
    <property type="match status" value="1"/>
</dbReference>
<dbReference type="KEGG" id="ftj:FTUN_1532"/>
<dbReference type="EMBL" id="CP053452">
    <property type="protein sequence ID" value="QJW94013.1"/>
    <property type="molecule type" value="Genomic_DNA"/>
</dbReference>
<proteinExistence type="predicted"/>
<accession>A0A6M5YL45</accession>
<organism evidence="4 5">
    <name type="scientific">Frigoriglobus tundricola</name>
    <dbReference type="NCBI Taxonomy" id="2774151"/>
    <lineage>
        <taxon>Bacteria</taxon>
        <taxon>Pseudomonadati</taxon>
        <taxon>Planctomycetota</taxon>
        <taxon>Planctomycetia</taxon>
        <taxon>Gemmatales</taxon>
        <taxon>Gemmataceae</taxon>
        <taxon>Frigoriglobus</taxon>
    </lineage>
</organism>
<dbReference type="SMART" id="SM00368">
    <property type="entry name" value="LRR_RI"/>
    <property type="match status" value="2"/>
</dbReference>
<keyword evidence="2" id="KW-0433">Leucine-rich repeat</keyword>
<dbReference type="NCBIfam" id="TIGR02996">
    <property type="entry name" value="rpt_mate_G_obs"/>
    <property type="match status" value="1"/>
</dbReference>
<keyword evidence="1" id="KW-0343">GTPase activation</keyword>
<evidence type="ECO:0000256" key="3">
    <source>
        <dbReference type="ARBA" id="ARBA00022737"/>
    </source>
</evidence>
<dbReference type="AlphaFoldDB" id="A0A6M5YL45"/>
<dbReference type="Gene3D" id="3.80.10.10">
    <property type="entry name" value="Ribonuclease Inhibitor"/>
    <property type="match status" value="1"/>
</dbReference>
<dbReference type="SUPFAM" id="SSF52047">
    <property type="entry name" value="RNI-like"/>
    <property type="match status" value="1"/>
</dbReference>
<dbReference type="InterPro" id="IPR014338">
    <property type="entry name" value="CHP02996_rpt-companion-dom"/>
</dbReference>
<dbReference type="RefSeq" id="WP_171470102.1">
    <property type="nucleotide sequence ID" value="NZ_CP053452.2"/>
</dbReference>
<dbReference type="PANTHER" id="PTHR24113">
    <property type="entry name" value="RAN GTPASE-ACTIVATING PROTEIN 1"/>
    <property type="match status" value="1"/>
</dbReference>
<dbReference type="InterPro" id="IPR001611">
    <property type="entry name" value="Leu-rich_rpt"/>
</dbReference>
<reference evidence="5" key="1">
    <citation type="submission" date="2020-05" db="EMBL/GenBank/DDBJ databases">
        <title>Frigoriglobus tundricola gen. nov., sp. nov., a psychrotolerant cellulolytic planctomycete of the family Gemmataceae with two divergent copies of 16S rRNA gene.</title>
        <authorList>
            <person name="Kulichevskaya I.S."/>
            <person name="Ivanova A.A."/>
            <person name="Naumoff D.G."/>
            <person name="Beletsky A.V."/>
            <person name="Rijpstra W.I.C."/>
            <person name="Sinninghe Damste J.S."/>
            <person name="Mardanov A.V."/>
            <person name="Ravin N.V."/>
            <person name="Dedysh S.N."/>
        </authorList>
    </citation>
    <scope>NUCLEOTIDE SEQUENCE [LARGE SCALE GENOMIC DNA]</scope>
    <source>
        <strain evidence="5">PL17</strain>
    </source>
</reference>
<gene>
    <name evidence="4" type="ORF">FTUN_1532</name>
</gene>
<dbReference type="Pfam" id="PF13516">
    <property type="entry name" value="LRR_6"/>
    <property type="match status" value="2"/>
</dbReference>
<evidence type="ECO:0000313" key="5">
    <source>
        <dbReference type="Proteomes" id="UP000503447"/>
    </source>
</evidence>
<protein>
    <recommendedName>
        <fullName evidence="6">TIGR02996 domain-containing protein</fullName>
    </recommendedName>
</protein>